<feature type="transmembrane region" description="Helical" evidence="1">
    <location>
        <begin position="142"/>
        <end position="162"/>
    </location>
</feature>
<accession>A0AAN9G2E3</accession>
<feature type="signal peptide" evidence="2">
    <location>
        <begin position="1"/>
        <end position="21"/>
    </location>
</feature>
<keyword evidence="1" id="KW-1133">Transmembrane helix</keyword>
<proteinExistence type="predicted"/>
<protein>
    <submittedName>
        <fullName evidence="3">Uncharacterized protein</fullName>
    </submittedName>
</protein>
<dbReference type="Proteomes" id="UP001374579">
    <property type="component" value="Unassembled WGS sequence"/>
</dbReference>
<reference evidence="3 4" key="1">
    <citation type="submission" date="2024-02" db="EMBL/GenBank/DDBJ databases">
        <title>Chromosome-scale genome assembly of the rough periwinkle Littorina saxatilis.</title>
        <authorList>
            <person name="De Jode A."/>
            <person name="Faria R."/>
            <person name="Formenti G."/>
            <person name="Sims Y."/>
            <person name="Smith T.P."/>
            <person name="Tracey A."/>
            <person name="Wood J.M.D."/>
            <person name="Zagrodzka Z.B."/>
            <person name="Johannesson K."/>
            <person name="Butlin R.K."/>
            <person name="Leder E.H."/>
        </authorList>
    </citation>
    <scope>NUCLEOTIDE SEQUENCE [LARGE SCALE GENOMIC DNA]</scope>
    <source>
        <strain evidence="3">Snail1</strain>
        <tissue evidence="3">Muscle</tissue>
    </source>
</reference>
<gene>
    <name evidence="3" type="ORF">V1264_008537</name>
</gene>
<evidence type="ECO:0000313" key="3">
    <source>
        <dbReference type="EMBL" id="KAK7092853.1"/>
    </source>
</evidence>
<dbReference type="EMBL" id="JBAMIC010000021">
    <property type="protein sequence ID" value="KAK7092853.1"/>
    <property type="molecule type" value="Genomic_DNA"/>
</dbReference>
<feature type="chain" id="PRO_5042911851" evidence="2">
    <location>
        <begin position="22"/>
        <end position="163"/>
    </location>
</feature>
<keyword evidence="2" id="KW-0732">Signal</keyword>
<evidence type="ECO:0000256" key="1">
    <source>
        <dbReference type="SAM" id="Phobius"/>
    </source>
</evidence>
<evidence type="ECO:0000313" key="4">
    <source>
        <dbReference type="Proteomes" id="UP001374579"/>
    </source>
</evidence>
<organism evidence="3 4">
    <name type="scientific">Littorina saxatilis</name>
    <dbReference type="NCBI Taxonomy" id="31220"/>
    <lineage>
        <taxon>Eukaryota</taxon>
        <taxon>Metazoa</taxon>
        <taxon>Spiralia</taxon>
        <taxon>Lophotrochozoa</taxon>
        <taxon>Mollusca</taxon>
        <taxon>Gastropoda</taxon>
        <taxon>Caenogastropoda</taxon>
        <taxon>Littorinimorpha</taxon>
        <taxon>Littorinoidea</taxon>
        <taxon>Littorinidae</taxon>
        <taxon>Littorina</taxon>
    </lineage>
</organism>
<dbReference type="AlphaFoldDB" id="A0AAN9G2E3"/>
<name>A0AAN9G2E3_9CAEN</name>
<evidence type="ECO:0000256" key="2">
    <source>
        <dbReference type="SAM" id="SignalP"/>
    </source>
</evidence>
<comment type="caution">
    <text evidence="3">The sequence shown here is derived from an EMBL/GenBank/DDBJ whole genome shotgun (WGS) entry which is preliminary data.</text>
</comment>
<keyword evidence="1" id="KW-0472">Membrane</keyword>
<keyword evidence="4" id="KW-1185">Reference proteome</keyword>
<keyword evidence="1" id="KW-0812">Transmembrane</keyword>
<dbReference type="PROSITE" id="PS51257">
    <property type="entry name" value="PROKAR_LIPOPROTEIN"/>
    <property type="match status" value="1"/>
</dbReference>
<sequence>MLRNSGYILLLLGTFLGSCCGFTCRVCSYSSSSDHNTDCIDSPDLLTAPGNIYHCNRTCVVQENYSLEEEMISSYIRTCSSVEKSGFCVQDVWSRVCYYSCIGPMCNDNVGALHDIFPVLANDRSGGNTGNSYTYENGSYRVTGNSLVFVFVVLMSFVVSWII</sequence>